<accession>A0A8C6S6S9</accession>
<organism evidence="2 3">
    <name type="scientific">Neogobius melanostomus</name>
    <name type="common">round goby</name>
    <dbReference type="NCBI Taxonomy" id="47308"/>
    <lineage>
        <taxon>Eukaryota</taxon>
        <taxon>Metazoa</taxon>
        <taxon>Chordata</taxon>
        <taxon>Craniata</taxon>
        <taxon>Vertebrata</taxon>
        <taxon>Euteleostomi</taxon>
        <taxon>Actinopterygii</taxon>
        <taxon>Neopterygii</taxon>
        <taxon>Teleostei</taxon>
        <taxon>Neoteleostei</taxon>
        <taxon>Acanthomorphata</taxon>
        <taxon>Gobiaria</taxon>
        <taxon>Gobiiformes</taxon>
        <taxon>Gobioidei</taxon>
        <taxon>Gobiidae</taxon>
        <taxon>Benthophilinae</taxon>
        <taxon>Neogobiini</taxon>
        <taxon>Neogobius</taxon>
    </lineage>
</organism>
<dbReference type="PANTHER" id="PTHR31751:SF42">
    <property type="entry name" value="PROTEIN CBG10204"/>
    <property type="match status" value="1"/>
</dbReference>
<evidence type="ECO:0000256" key="1">
    <source>
        <dbReference type="SAM" id="MobiDB-lite"/>
    </source>
</evidence>
<dbReference type="Proteomes" id="UP000694523">
    <property type="component" value="Unplaced"/>
</dbReference>
<proteinExistence type="predicted"/>
<dbReference type="PANTHER" id="PTHR31751">
    <property type="entry name" value="SI:CH211-108C17.2-RELATED-RELATED"/>
    <property type="match status" value="1"/>
</dbReference>
<keyword evidence="3" id="KW-1185">Reference proteome</keyword>
<protein>
    <recommendedName>
        <fullName evidence="4">Transposase</fullName>
    </recommendedName>
</protein>
<evidence type="ECO:0000313" key="2">
    <source>
        <dbReference type="Ensembl" id="ENSNMLP00000001078.1"/>
    </source>
</evidence>
<reference evidence="2" key="2">
    <citation type="submission" date="2025-09" db="UniProtKB">
        <authorList>
            <consortium name="Ensembl"/>
        </authorList>
    </citation>
    <scope>IDENTIFICATION</scope>
</reference>
<reference evidence="2" key="1">
    <citation type="submission" date="2025-08" db="UniProtKB">
        <authorList>
            <consortium name="Ensembl"/>
        </authorList>
    </citation>
    <scope>IDENTIFICATION</scope>
</reference>
<name>A0A8C6S6S9_9GOBI</name>
<sequence length="499" mass="56365">MNQKNLSINLYFPFRFKGCAAEASESELISDGDSECDILDDDPEDLDYVMSDDSDQSMDEAASATATDNPQMDQDRRIYFIFWPCLVQLLVSWCSCPSCGSRRVAWTRQELGTMLKLSLRCVDCGHCNPWNSQPYFGRVAAGNILLSAGILFAGATPTKVLRVLMHMGTAVFSLRTFFRHQQKVLHGAVMQLWRERQMWMLSALQTEDHEIVCGGDGRADSLGHCAKYGTYTMMELRKKAVIDIQTVQSNEVGGSYHMEGEGLARSLQRIKNFVADTLITDRHVSIKKYLREKHPDIEHLFDIWHIAKGLKKKLQAAAQLKGCNALKGWVASIVNHLYWSVVSSPPHERELVLDKFQSVVYHIQNQHQGFPGRFTRCLHGPLQGRNCRKLAAMEMERIVCNPRLLKDICQLSSSYQTSTIEAFHSLLNHFAPKMISFSFNGMECMTTLAALHFNENAHRAQSVTEDGAPVYGLHYPKYKQVATSSGRSSRKQPMVNLPC</sequence>
<evidence type="ECO:0008006" key="4">
    <source>
        <dbReference type="Google" id="ProtNLM"/>
    </source>
</evidence>
<evidence type="ECO:0000313" key="3">
    <source>
        <dbReference type="Proteomes" id="UP000694523"/>
    </source>
</evidence>
<dbReference type="Ensembl" id="ENSNMLT00000001252.1">
    <property type="protein sequence ID" value="ENSNMLP00000001078.1"/>
    <property type="gene ID" value="ENSNMLG00000000844.1"/>
</dbReference>
<dbReference type="AlphaFoldDB" id="A0A8C6S6S9"/>
<feature type="region of interest" description="Disordered" evidence="1">
    <location>
        <begin position="50"/>
        <end position="69"/>
    </location>
</feature>